<dbReference type="RefSeq" id="WP_054580473.1">
    <property type="nucleotide sequence ID" value="NZ_CP012808.1"/>
</dbReference>
<evidence type="ECO:0000313" key="1">
    <source>
        <dbReference type="EMBL" id="ALH94570.1"/>
    </source>
</evidence>
<dbReference type="PROSITE" id="PS51257">
    <property type="entry name" value="PROKAR_LIPOPROTEIN"/>
    <property type="match status" value="1"/>
</dbReference>
<keyword evidence="2" id="KW-1185">Reference proteome</keyword>
<dbReference type="STRING" id="1324350.AOY20_02910"/>
<dbReference type="AlphaFoldDB" id="A0A0N9VZ81"/>
<protein>
    <recommendedName>
        <fullName evidence="3">Lipoprotein</fullName>
    </recommendedName>
</protein>
<dbReference type="EMBL" id="CP012808">
    <property type="protein sequence ID" value="ALH94570.1"/>
    <property type="molecule type" value="Genomic_DNA"/>
</dbReference>
<reference evidence="1 2" key="1">
    <citation type="journal article" date="2015" name="Int. J. Syst. Evol. Microbiol.">
        <title>Acinetobacter equi sp. nov. isolated from horse faeces.</title>
        <authorList>
            <person name="Poppel M.T."/>
            <person name="Skiebe E."/>
            <person name="Laue M."/>
            <person name="Bergmann H."/>
            <person name="Ebersberger I."/>
            <person name="Garn T."/>
            <person name="Fruth A."/>
            <person name="Baumgardt S."/>
            <person name="Busse H.J."/>
            <person name="Wilharm G."/>
        </authorList>
    </citation>
    <scope>NUCLEOTIDE SEQUENCE [LARGE SCALE GENOMIC DNA]</scope>
    <source>
        <strain evidence="1 2">114</strain>
    </source>
</reference>
<dbReference type="OrthoDB" id="8605367at2"/>
<proteinExistence type="predicted"/>
<evidence type="ECO:0008006" key="3">
    <source>
        <dbReference type="Google" id="ProtNLM"/>
    </source>
</evidence>
<organism evidence="1 2">
    <name type="scientific">Acinetobacter equi</name>
    <dbReference type="NCBI Taxonomy" id="1324350"/>
    <lineage>
        <taxon>Bacteria</taxon>
        <taxon>Pseudomonadati</taxon>
        <taxon>Pseudomonadota</taxon>
        <taxon>Gammaproteobacteria</taxon>
        <taxon>Moraxellales</taxon>
        <taxon>Moraxellaceae</taxon>
        <taxon>Acinetobacter</taxon>
    </lineage>
</organism>
<sequence length="352" mass="41274">MNYKIKNQISISCILLSVFLLGCQKQNTSNTPEKVQEQIVQSQISASEVAIPTTVSNCDQVDAKIAVLKKTYDAKMLVELNELFKTCLASVPLEKRYEWFEATKTIYEFQIENLPKKLQYYIRQMDEKNSLSDIQLEKLYNSMSPSEKYVIDHIDQIYFYQYYQGEGSYDIALNPEYVIKIFSPSLQKSDQIYLKEYRNQENTIGGSIDNDAGLTVSFTQLGDWIIFWENYIKQYPQSHFKNMAQKHIQFYQKYLFLGLENTPVFEFEYLDFEINPDALKAITKISKTQSQSAEKAKKFLDYVTSSKKMDASFNEETDSQAEYNAYLYQQEEFINTFQKNYQQQLITLLNLE</sequence>
<dbReference type="Proteomes" id="UP000064939">
    <property type="component" value="Chromosome"/>
</dbReference>
<dbReference type="KEGG" id="aei:AOY20_02910"/>
<gene>
    <name evidence="1" type="ORF">AOY20_02910</name>
</gene>
<evidence type="ECO:0000313" key="2">
    <source>
        <dbReference type="Proteomes" id="UP000064939"/>
    </source>
</evidence>
<accession>A0A0N9VZ81</accession>
<name>A0A0N9VZ81_9GAMM</name>